<dbReference type="Proteomes" id="UP000092993">
    <property type="component" value="Unassembled WGS sequence"/>
</dbReference>
<dbReference type="AlphaFoldDB" id="A0A1C7LMM5"/>
<comment type="caution">
    <text evidence="1">The sequence shown here is derived from an EMBL/GenBank/DDBJ whole genome shotgun (WGS) entry which is preliminary data.</text>
</comment>
<name>A0A1C7LMM5_GRIFR</name>
<gene>
    <name evidence="2" type="ORF">A0H81_12019</name>
    <name evidence="1" type="ORF">A0H81_14816</name>
</gene>
<dbReference type="EMBL" id="LUGG01000050">
    <property type="protein sequence ID" value="OBZ65197.1"/>
    <property type="molecule type" value="Genomic_DNA"/>
</dbReference>
<evidence type="ECO:0000313" key="2">
    <source>
        <dbReference type="EMBL" id="OBZ68069.1"/>
    </source>
</evidence>
<proteinExistence type="predicted"/>
<evidence type="ECO:0000313" key="3">
    <source>
        <dbReference type="Proteomes" id="UP000092993"/>
    </source>
</evidence>
<organism evidence="1 3">
    <name type="scientific">Grifola frondosa</name>
    <name type="common">Maitake</name>
    <name type="synonym">Polyporus frondosus</name>
    <dbReference type="NCBI Taxonomy" id="5627"/>
    <lineage>
        <taxon>Eukaryota</taxon>
        <taxon>Fungi</taxon>
        <taxon>Dikarya</taxon>
        <taxon>Basidiomycota</taxon>
        <taxon>Agaricomycotina</taxon>
        <taxon>Agaricomycetes</taxon>
        <taxon>Polyporales</taxon>
        <taxon>Grifolaceae</taxon>
        <taxon>Grifola</taxon>
    </lineage>
</organism>
<accession>A0A1C7LMM5</accession>
<sequence length="112" mass="12614">MLAFLDDPLRLCPSELPSHCGKLVIAVGPNICPTCTLEIPQAASDREHRSEEILHYRYVAVSLHTRRGCWLILHVVVPLEHAFPIPIRCPLRGFTLSYAEVVADANRRSCNR</sequence>
<reference evidence="1 3" key="1">
    <citation type="submission" date="2016-03" db="EMBL/GenBank/DDBJ databases">
        <title>Whole genome sequencing of Grifola frondosa 9006-11.</title>
        <authorList>
            <person name="Min B."/>
            <person name="Park H."/>
            <person name="Kim J.-G."/>
            <person name="Cho H."/>
            <person name="Oh Y.-L."/>
            <person name="Kong W.-S."/>
            <person name="Choi I.-G."/>
        </authorList>
    </citation>
    <scope>NUCLEOTIDE SEQUENCE [LARGE SCALE GENOMIC DNA]</scope>
    <source>
        <strain evidence="1 3">9006-11</strain>
    </source>
</reference>
<keyword evidence="3" id="KW-1185">Reference proteome</keyword>
<protein>
    <submittedName>
        <fullName evidence="1">Uncharacterized protein</fullName>
    </submittedName>
</protein>
<evidence type="ECO:0000313" key="1">
    <source>
        <dbReference type="EMBL" id="OBZ65197.1"/>
    </source>
</evidence>
<dbReference type="EMBL" id="LUGG01000022">
    <property type="protein sequence ID" value="OBZ68069.1"/>
    <property type="molecule type" value="Genomic_DNA"/>
</dbReference>